<dbReference type="Pfam" id="PF13884">
    <property type="entry name" value="Peptidase_S74"/>
    <property type="match status" value="1"/>
</dbReference>
<keyword evidence="5" id="KW-1185">Reference proteome</keyword>
<dbReference type="CDD" id="cd12820">
    <property type="entry name" value="LbR_YadA-like"/>
    <property type="match status" value="1"/>
</dbReference>
<feature type="signal peptide" evidence="2">
    <location>
        <begin position="1"/>
        <end position="21"/>
    </location>
</feature>
<gene>
    <name evidence="4" type="ORF">LQ567_25515</name>
</gene>
<proteinExistence type="predicted"/>
<keyword evidence="1" id="KW-0175">Coiled coil</keyword>
<sequence length="438" mass="45205">MKLKLFLCAVVVICLSITAISQVPKQFAFQGVARNSNGQAVASKSVSVRFTIHQGAETGGEVFQETHNPTTNAAGVFNVAIGSKSTSVFQNMFQSINWSNAVAYYLQVEIDPAGGSAFTTVSTTQLLSVPYAFAAGRLVASGSTVLSVTGNTMGEATIATGNNALAIGSGTTAAGDQSFAAGIGSLATNNGSVALGRGNKATGINAIALGRFVEVPGNFSAAIGNYTNVAGGSAIAIGNNVEANADYSFVIGNGAATKHIGAAIFADFRSNIALLPSSSAADNQMTMRFGGGYRFFTSPTGDGSTAGVTMGPNGNSWSSISDSTKKENYSAANGAAFLSKIKGMKLGSWNYKGQDKQIYRHYGPMAQEFYSLFGNDGTGTIGNDTTIASADIDGVMMIALQALVKQTEILQTEVKQLTKANKKLQQSVAQLAAAKKEN</sequence>
<keyword evidence="2" id="KW-0732">Signal</keyword>
<dbReference type="SUPFAM" id="SSF101967">
    <property type="entry name" value="Adhesin YadA, collagen-binding domain"/>
    <property type="match status" value="1"/>
</dbReference>
<dbReference type="RefSeq" id="WP_231008757.1">
    <property type="nucleotide sequence ID" value="NZ_JAJNEC010000008.1"/>
</dbReference>
<name>A0ABS8PZA5_9BACT</name>
<evidence type="ECO:0000256" key="2">
    <source>
        <dbReference type="SAM" id="SignalP"/>
    </source>
</evidence>
<dbReference type="PROSITE" id="PS51688">
    <property type="entry name" value="ICA"/>
    <property type="match status" value="1"/>
</dbReference>
<dbReference type="Proteomes" id="UP001199816">
    <property type="component" value="Unassembled WGS sequence"/>
</dbReference>
<feature type="domain" description="Peptidase S74" evidence="3">
    <location>
        <begin position="321"/>
        <end position="414"/>
    </location>
</feature>
<dbReference type="InterPro" id="IPR030392">
    <property type="entry name" value="S74_ICA"/>
</dbReference>
<dbReference type="Gene3D" id="2.150.10.10">
    <property type="entry name" value="Serralysin-like metalloprotease, C-terminal"/>
    <property type="match status" value="1"/>
</dbReference>
<dbReference type="EMBL" id="JAJNEC010000008">
    <property type="protein sequence ID" value="MCD2426169.1"/>
    <property type="molecule type" value="Genomic_DNA"/>
</dbReference>
<protein>
    <submittedName>
        <fullName evidence="4">Tail fiber domain-containing protein</fullName>
    </submittedName>
</protein>
<evidence type="ECO:0000259" key="3">
    <source>
        <dbReference type="PROSITE" id="PS51688"/>
    </source>
</evidence>
<evidence type="ECO:0000313" key="5">
    <source>
        <dbReference type="Proteomes" id="UP001199816"/>
    </source>
</evidence>
<comment type="caution">
    <text evidence="4">The sequence shown here is derived from an EMBL/GenBank/DDBJ whole genome shotgun (WGS) entry which is preliminary data.</text>
</comment>
<dbReference type="InterPro" id="IPR011049">
    <property type="entry name" value="Serralysin-like_metalloprot_C"/>
</dbReference>
<accession>A0ABS8PZA5</accession>
<dbReference type="InterPro" id="IPR008640">
    <property type="entry name" value="Adhesin_Head_dom"/>
</dbReference>
<feature type="chain" id="PRO_5046230351" evidence="2">
    <location>
        <begin position="22"/>
        <end position="438"/>
    </location>
</feature>
<organism evidence="4 5">
    <name type="scientific">Niabella pedocola</name>
    <dbReference type="NCBI Taxonomy" id="1752077"/>
    <lineage>
        <taxon>Bacteria</taxon>
        <taxon>Pseudomonadati</taxon>
        <taxon>Bacteroidota</taxon>
        <taxon>Chitinophagia</taxon>
        <taxon>Chitinophagales</taxon>
        <taxon>Chitinophagaceae</taxon>
        <taxon>Niabella</taxon>
    </lineage>
</organism>
<reference evidence="4 5" key="1">
    <citation type="submission" date="2021-11" db="EMBL/GenBank/DDBJ databases">
        <title>Genomic of Niabella pedocola.</title>
        <authorList>
            <person name="Wu T."/>
        </authorList>
    </citation>
    <scope>NUCLEOTIDE SEQUENCE [LARGE SCALE GENOMIC DNA]</scope>
    <source>
        <strain evidence="4 5">JCM 31011</strain>
    </source>
</reference>
<evidence type="ECO:0000313" key="4">
    <source>
        <dbReference type="EMBL" id="MCD2426169.1"/>
    </source>
</evidence>
<feature type="coiled-coil region" evidence="1">
    <location>
        <begin position="400"/>
        <end position="437"/>
    </location>
</feature>
<evidence type="ECO:0000256" key="1">
    <source>
        <dbReference type="SAM" id="Coils"/>
    </source>
</evidence>
<dbReference type="Pfam" id="PF05658">
    <property type="entry name" value="YadA_head"/>
    <property type="match status" value="2"/>
</dbReference>